<sequence>MPKTLYAILIDLSKNENNNFNFSFYFPDRTFKSPDKYLFRRLSGIKIHSSKDTLL</sequence>
<dbReference type="EMBL" id="FMZO01000038">
    <property type="protein sequence ID" value="SDE34067.1"/>
    <property type="molecule type" value="Genomic_DNA"/>
</dbReference>
<protein>
    <submittedName>
        <fullName evidence="1">Uncharacterized protein</fullName>
    </submittedName>
</protein>
<dbReference type="STRING" id="1285928.SAMN04487894_1386"/>
<accession>A0A1G7C446</accession>
<dbReference type="Proteomes" id="UP000198757">
    <property type="component" value="Unassembled WGS sequence"/>
</dbReference>
<keyword evidence="2" id="KW-1185">Reference proteome</keyword>
<gene>
    <name evidence="1" type="ORF">SAMN04487894_1386</name>
</gene>
<dbReference type="AlphaFoldDB" id="A0A1G7C446"/>
<evidence type="ECO:0000313" key="1">
    <source>
        <dbReference type="EMBL" id="SDE34067.1"/>
    </source>
</evidence>
<name>A0A1G7C446_NIADE</name>
<reference evidence="2" key="1">
    <citation type="submission" date="2016-10" db="EMBL/GenBank/DDBJ databases">
        <authorList>
            <person name="Varghese N."/>
            <person name="Submissions S."/>
        </authorList>
    </citation>
    <scope>NUCLEOTIDE SEQUENCE [LARGE SCALE GENOMIC DNA]</scope>
    <source>
        <strain evidence="2">DSM 25811 / CCM 8410 / LMG 26954 / E90</strain>
    </source>
</reference>
<proteinExistence type="predicted"/>
<organism evidence="1 2">
    <name type="scientific">Niabella drilacis (strain DSM 25811 / CCM 8410 / CCUG 62505 / LMG 26954 / E90)</name>
    <dbReference type="NCBI Taxonomy" id="1285928"/>
    <lineage>
        <taxon>Bacteria</taxon>
        <taxon>Pseudomonadati</taxon>
        <taxon>Bacteroidota</taxon>
        <taxon>Chitinophagia</taxon>
        <taxon>Chitinophagales</taxon>
        <taxon>Chitinophagaceae</taxon>
        <taxon>Niabella</taxon>
    </lineage>
</organism>
<evidence type="ECO:0000313" key="2">
    <source>
        <dbReference type="Proteomes" id="UP000198757"/>
    </source>
</evidence>